<dbReference type="Proteomes" id="UP001235760">
    <property type="component" value="Unassembled WGS sequence"/>
</dbReference>
<organism evidence="3 4">
    <name type="scientific">Leptothrix discophora</name>
    <dbReference type="NCBI Taxonomy" id="89"/>
    <lineage>
        <taxon>Bacteria</taxon>
        <taxon>Pseudomonadati</taxon>
        <taxon>Pseudomonadota</taxon>
        <taxon>Betaproteobacteria</taxon>
        <taxon>Burkholderiales</taxon>
        <taxon>Sphaerotilaceae</taxon>
        <taxon>Leptothrix</taxon>
    </lineage>
</organism>
<dbReference type="Pfam" id="PF11871">
    <property type="entry name" value="DUF3391"/>
    <property type="match status" value="1"/>
</dbReference>
<reference evidence="3 4" key="1">
    <citation type="submission" date="2023-08" db="EMBL/GenBank/DDBJ databases">
        <authorList>
            <person name="Roldan D.M."/>
            <person name="Menes R.J."/>
        </authorList>
    </citation>
    <scope>NUCLEOTIDE SEQUENCE [LARGE SCALE GENOMIC DNA]</scope>
    <source>
        <strain evidence="3 4">CCM 2812</strain>
    </source>
</reference>
<dbReference type="Pfam" id="PF13487">
    <property type="entry name" value="HD_5"/>
    <property type="match status" value="1"/>
</dbReference>
<accession>A0ABT9G0W5</accession>
<gene>
    <name evidence="3" type="ORF">Q8X39_05390</name>
</gene>
<evidence type="ECO:0000313" key="3">
    <source>
        <dbReference type="EMBL" id="MDP4300060.1"/>
    </source>
</evidence>
<dbReference type="NCBIfam" id="TIGR00277">
    <property type="entry name" value="HDIG"/>
    <property type="match status" value="1"/>
</dbReference>
<evidence type="ECO:0000313" key="4">
    <source>
        <dbReference type="Proteomes" id="UP001235760"/>
    </source>
</evidence>
<evidence type="ECO:0000256" key="1">
    <source>
        <dbReference type="SAM" id="MobiDB-lite"/>
    </source>
</evidence>
<keyword evidence="4" id="KW-1185">Reference proteome</keyword>
<dbReference type="InterPro" id="IPR052020">
    <property type="entry name" value="Cyclic_di-GMP/3'3'-cGAMP_PDE"/>
</dbReference>
<protein>
    <submittedName>
        <fullName evidence="3">DUF3391 domain-containing protein</fullName>
    </submittedName>
</protein>
<dbReference type="PANTHER" id="PTHR45228:SF4">
    <property type="entry name" value="LIPOPROTEIN"/>
    <property type="match status" value="1"/>
</dbReference>
<sequence length="466" mass="50470">MPAASDDFLMLPVDLLRAGLFIHLDLGWMSHPFPRGRFRLGGSDEIDTLRRLGVREVRVQRSMSDAQALLDACSEWQHTKDDAQRDAPAVPAARTPEKTPEKTTAAASPLAVAAGAPNPLLDTFRNDGAQRRLRAQLQSQRDSLAHSERVHAQATRGWQSVMRDAVSRPQQAHQAAAALANGLCDELLGDPDTTVRVIGEAAGTAQSQHALNVTVLSLLLGRSLGLEGAALQDLAMGALLHDVGKLLLPDHLRNADASNPALLLRECREHVAQGVRLGMAMGLDAEVLRVIGQHHEWHDGSGLPQGLSGAAISLPARVVGLVNRYDRLCNPPAGEPMRTPHEAQAHLFAHQRAQIDPVVLAAFIKLLGVYPPGSIVQLSDDRLALVVAVHPARPLRPTVRIHDPRVAPEDTPLLHLNDQPALGIRRSLHPQHLPRTVVDTLSPRGRIHCYFAHDLEPARARAAQVA</sequence>
<feature type="domain" description="HD-GYP" evidence="2">
    <location>
        <begin position="184"/>
        <end position="379"/>
    </location>
</feature>
<dbReference type="SUPFAM" id="SSF109604">
    <property type="entry name" value="HD-domain/PDEase-like"/>
    <property type="match status" value="1"/>
</dbReference>
<dbReference type="RefSeq" id="WP_305748612.1">
    <property type="nucleotide sequence ID" value="NZ_JAUZEE010000002.1"/>
</dbReference>
<dbReference type="Gene3D" id="1.10.3210.10">
    <property type="entry name" value="Hypothetical protein af1432"/>
    <property type="match status" value="1"/>
</dbReference>
<dbReference type="CDD" id="cd00077">
    <property type="entry name" value="HDc"/>
    <property type="match status" value="1"/>
</dbReference>
<name>A0ABT9G0W5_LEPDI</name>
<dbReference type="InterPro" id="IPR003607">
    <property type="entry name" value="HD/PDEase_dom"/>
</dbReference>
<comment type="caution">
    <text evidence="3">The sequence shown here is derived from an EMBL/GenBank/DDBJ whole genome shotgun (WGS) entry which is preliminary data.</text>
</comment>
<dbReference type="InterPro" id="IPR037522">
    <property type="entry name" value="HD_GYP_dom"/>
</dbReference>
<dbReference type="PANTHER" id="PTHR45228">
    <property type="entry name" value="CYCLIC DI-GMP PHOSPHODIESTERASE TM_0186-RELATED"/>
    <property type="match status" value="1"/>
</dbReference>
<feature type="region of interest" description="Disordered" evidence="1">
    <location>
        <begin position="79"/>
        <end position="107"/>
    </location>
</feature>
<proteinExistence type="predicted"/>
<dbReference type="InterPro" id="IPR021812">
    <property type="entry name" value="DUF3391"/>
</dbReference>
<evidence type="ECO:0000259" key="2">
    <source>
        <dbReference type="PROSITE" id="PS51832"/>
    </source>
</evidence>
<dbReference type="InterPro" id="IPR006675">
    <property type="entry name" value="HDIG_dom"/>
</dbReference>
<dbReference type="PROSITE" id="PS51832">
    <property type="entry name" value="HD_GYP"/>
    <property type="match status" value="1"/>
</dbReference>
<dbReference type="EMBL" id="JAUZEE010000002">
    <property type="protein sequence ID" value="MDP4300060.1"/>
    <property type="molecule type" value="Genomic_DNA"/>
</dbReference>